<accession>A0A0F7JWQ7</accession>
<dbReference type="AlphaFoldDB" id="A0A0F7JWQ7"/>
<dbReference type="InterPro" id="IPR011129">
    <property type="entry name" value="CSD"/>
</dbReference>
<name>A0A0F7JWQ7_9GAMM</name>
<dbReference type="PROSITE" id="PS51857">
    <property type="entry name" value="CSD_2"/>
    <property type="match status" value="1"/>
</dbReference>
<keyword evidence="4" id="KW-0238">DNA-binding</keyword>
<keyword evidence="7" id="KW-1185">Reference proteome</keyword>
<dbReference type="RefSeq" id="WP_046858750.1">
    <property type="nucleotide sequence ID" value="NZ_CP011412.1"/>
</dbReference>
<dbReference type="PATRIC" id="fig|1543721.4.peg.1035"/>
<dbReference type="GO" id="GO:0006355">
    <property type="term" value="P:regulation of DNA-templated transcription"/>
    <property type="evidence" value="ECO:0007669"/>
    <property type="project" value="InterPro"/>
</dbReference>
<dbReference type="EMBL" id="CP011412">
    <property type="protein sequence ID" value="AKH19814.1"/>
    <property type="molecule type" value="Genomic_DNA"/>
</dbReference>
<evidence type="ECO:0000256" key="1">
    <source>
        <dbReference type="ARBA" id="ARBA00004496"/>
    </source>
</evidence>
<evidence type="ECO:0000256" key="3">
    <source>
        <dbReference type="ARBA" id="ARBA00022490"/>
    </source>
</evidence>
<dbReference type="Gene3D" id="2.40.50.140">
    <property type="entry name" value="Nucleic acid-binding proteins"/>
    <property type="match status" value="1"/>
</dbReference>
<comment type="subcellular location">
    <subcellularLocation>
        <location evidence="1">Cytoplasm</location>
    </subcellularLocation>
</comment>
<sequence>MATGTVKWFNNAKGYGFVTPDQGEQDIFIHFSAISMDGYKTLKEGQKVQFELEEGPKGLHAANLQSISDA</sequence>
<evidence type="ECO:0000256" key="2">
    <source>
        <dbReference type="ARBA" id="ARBA00022318"/>
    </source>
</evidence>
<dbReference type="PANTHER" id="PTHR11544">
    <property type="entry name" value="COLD SHOCK DOMAIN CONTAINING PROTEINS"/>
    <property type="match status" value="1"/>
</dbReference>
<dbReference type="PIRSF" id="PIRSF002599">
    <property type="entry name" value="Cold_shock_A"/>
    <property type="match status" value="1"/>
</dbReference>
<evidence type="ECO:0000256" key="4">
    <source>
        <dbReference type="ARBA" id="ARBA00023125"/>
    </source>
</evidence>
<dbReference type="Pfam" id="PF00313">
    <property type="entry name" value="CSD"/>
    <property type="match status" value="1"/>
</dbReference>
<dbReference type="GO" id="GO:0003677">
    <property type="term" value="F:DNA binding"/>
    <property type="evidence" value="ECO:0007669"/>
    <property type="project" value="UniProtKB-KW"/>
</dbReference>
<reference evidence="6 7" key="1">
    <citation type="journal article" date="2015" name="Genome Announc.">
        <title>Complete Genome Sequence of Sedimenticola thiotaurini Strain SIP-G1, a Polyphosphate- and Polyhydroxyalkanoate-Accumulating Sulfur-Oxidizing Gammaproteobacterium Isolated from Salt Marsh Sediments.</title>
        <authorList>
            <person name="Flood B.E."/>
            <person name="Jones D.S."/>
            <person name="Bailey J.V."/>
        </authorList>
    </citation>
    <scope>NUCLEOTIDE SEQUENCE [LARGE SCALE GENOMIC DNA]</scope>
    <source>
        <strain evidence="6 7">SIP-G1</strain>
    </source>
</reference>
<dbReference type="InterPro" id="IPR002059">
    <property type="entry name" value="CSP_DNA-bd"/>
</dbReference>
<dbReference type="InterPro" id="IPR012156">
    <property type="entry name" value="Cold_shock_CspA"/>
</dbReference>
<feature type="domain" description="CSD" evidence="5">
    <location>
        <begin position="1"/>
        <end position="66"/>
    </location>
</feature>
<dbReference type="Proteomes" id="UP000034410">
    <property type="component" value="Chromosome"/>
</dbReference>
<keyword evidence="3" id="KW-0963">Cytoplasm</keyword>
<dbReference type="KEGG" id="seds:AAY24_04965"/>
<dbReference type="PRINTS" id="PR00050">
    <property type="entry name" value="COLDSHOCK"/>
</dbReference>
<dbReference type="SMART" id="SM00357">
    <property type="entry name" value="CSP"/>
    <property type="match status" value="1"/>
</dbReference>
<organism evidence="6 7">
    <name type="scientific">Sedimenticola thiotaurini</name>
    <dbReference type="NCBI Taxonomy" id="1543721"/>
    <lineage>
        <taxon>Bacteria</taxon>
        <taxon>Pseudomonadati</taxon>
        <taxon>Pseudomonadota</taxon>
        <taxon>Gammaproteobacteria</taxon>
        <taxon>Chromatiales</taxon>
        <taxon>Sedimenticolaceae</taxon>
        <taxon>Sedimenticola</taxon>
    </lineage>
</organism>
<dbReference type="InterPro" id="IPR012340">
    <property type="entry name" value="NA-bd_OB-fold"/>
</dbReference>
<proteinExistence type="predicted"/>
<dbReference type="FunFam" id="2.40.50.140:FF:000006">
    <property type="entry name" value="Cold shock protein CspC"/>
    <property type="match status" value="1"/>
</dbReference>
<dbReference type="InterPro" id="IPR012751">
    <property type="entry name" value="CspD"/>
</dbReference>
<dbReference type="NCBIfam" id="TIGR02381">
    <property type="entry name" value="cspD"/>
    <property type="match status" value="1"/>
</dbReference>
<gene>
    <name evidence="6" type="ORF">AAY24_04965</name>
</gene>
<evidence type="ECO:0000313" key="7">
    <source>
        <dbReference type="Proteomes" id="UP000034410"/>
    </source>
</evidence>
<protein>
    <recommendedName>
        <fullName evidence="2">Cold shock-like protein CspD</fullName>
    </recommendedName>
</protein>
<dbReference type="GO" id="GO:0005829">
    <property type="term" value="C:cytosol"/>
    <property type="evidence" value="ECO:0007669"/>
    <property type="project" value="UniProtKB-ARBA"/>
</dbReference>
<dbReference type="SUPFAM" id="SSF50249">
    <property type="entry name" value="Nucleic acid-binding proteins"/>
    <property type="match status" value="1"/>
</dbReference>
<dbReference type="OrthoDB" id="9810590at2"/>
<evidence type="ECO:0000259" key="5">
    <source>
        <dbReference type="PROSITE" id="PS51857"/>
    </source>
</evidence>
<dbReference type="InterPro" id="IPR050181">
    <property type="entry name" value="Cold_shock_domain"/>
</dbReference>
<evidence type="ECO:0000313" key="6">
    <source>
        <dbReference type="EMBL" id="AKH19814.1"/>
    </source>
</evidence>
<dbReference type="CDD" id="cd04458">
    <property type="entry name" value="CSP_CDS"/>
    <property type="match status" value="1"/>
</dbReference>